<organism evidence="1 2">
    <name type="scientific">Linum trigynum</name>
    <dbReference type="NCBI Taxonomy" id="586398"/>
    <lineage>
        <taxon>Eukaryota</taxon>
        <taxon>Viridiplantae</taxon>
        <taxon>Streptophyta</taxon>
        <taxon>Embryophyta</taxon>
        <taxon>Tracheophyta</taxon>
        <taxon>Spermatophyta</taxon>
        <taxon>Magnoliopsida</taxon>
        <taxon>eudicotyledons</taxon>
        <taxon>Gunneridae</taxon>
        <taxon>Pentapetalae</taxon>
        <taxon>rosids</taxon>
        <taxon>fabids</taxon>
        <taxon>Malpighiales</taxon>
        <taxon>Linaceae</taxon>
        <taxon>Linum</taxon>
    </lineage>
</organism>
<protein>
    <submittedName>
        <fullName evidence="1">Uncharacterized protein</fullName>
    </submittedName>
</protein>
<evidence type="ECO:0000313" key="1">
    <source>
        <dbReference type="EMBL" id="CAL1408670.1"/>
    </source>
</evidence>
<dbReference type="AlphaFoldDB" id="A0AAV2GGF7"/>
<keyword evidence="2" id="KW-1185">Reference proteome</keyword>
<dbReference type="Proteomes" id="UP001497516">
    <property type="component" value="Chromosome 8"/>
</dbReference>
<evidence type="ECO:0000313" key="2">
    <source>
        <dbReference type="Proteomes" id="UP001497516"/>
    </source>
</evidence>
<reference evidence="1 2" key="1">
    <citation type="submission" date="2024-04" db="EMBL/GenBank/DDBJ databases">
        <authorList>
            <person name="Fracassetti M."/>
        </authorList>
    </citation>
    <scope>NUCLEOTIDE SEQUENCE [LARGE SCALE GENOMIC DNA]</scope>
</reference>
<name>A0AAV2GGF7_9ROSI</name>
<gene>
    <name evidence="1" type="ORF">LTRI10_LOCUS48245</name>
</gene>
<dbReference type="EMBL" id="OZ034821">
    <property type="protein sequence ID" value="CAL1408670.1"/>
    <property type="molecule type" value="Genomic_DNA"/>
</dbReference>
<sequence>MEEEIVAGFEDCEGLELEESFCSVSIEWNDFRPQSGVVPEFSVASCFAENVGDILMRGETQRIGQATVIL</sequence>
<proteinExistence type="predicted"/>
<accession>A0AAV2GGF7</accession>